<accession>A0A3P1C8N1</accession>
<dbReference type="OrthoDB" id="902257at2"/>
<dbReference type="InterPro" id="IPR006644">
    <property type="entry name" value="Cadg"/>
</dbReference>
<keyword evidence="3" id="KW-1185">Reference proteome</keyword>
<feature type="domain" description="Dystroglycan-type cadherin-like" evidence="1">
    <location>
        <begin position="12"/>
        <end position="92"/>
    </location>
</feature>
<dbReference type="SMART" id="SM00736">
    <property type="entry name" value="CADG"/>
    <property type="match status" value="4"/>
</dbReference>
<organism evidence="2 3">
    <name type="scientific">Larkinella knui</name>
    <dbReference type="NCBI Taxonomy" id="2025310"/>
    <lineage>
        <taxon>Bacteria</taxon>
        <taxon>Pseudomonadati</taxon>
        <taxon>Bacteroidota</taxon>
        <taxon>Cytophagia</taxon>
        <taxon>Cytophagales</taxon>
        <taxon>Spirosomataceae</taxon>
        <taxon>Larkinella</taxon>
    </lineage>
</organism>
<dbReference type="AlphaFoldDB" id="A0A3P1C8N1"/>
<dbReference type="InterPro" id="IPR015919">
    <property type="entry name" value="Cadherin-like_sf"/>
</dbReference>
<evidence type="ECO:0000259" key="1">
    <source>
        <dbReference type="SMART" id="SM00736"/>
    </source>
</evidence>
<evidence type="ECO:0000313" key="2">
    <source>
        <dbReference type="EMBL" id="RRB09680.1"/>
    </source>
</evidence>
<proteinExistence type="predicted"/>
<dbReference type="GO" id="GO:0005509">
    <property type="term" value="F:calcium ion binding"/>
    <property type="evidence" value="ECO:0007669"/>
    <property type="project" value="InterPro"/>
</dbReference>
<feature type="domain" description="Dystroglycan-type cadherin-like" evidence="1">
    <location>
        <begin position="307"/>
        <end position="398"/>
    </location>
</feature>
<dbReference type="NCBIfam" id="TIGR04183">
    <property type="entry name" value="Por_Secre_tail"/>
    <property type="match status" value="1"/>
</dbReference>
<feature type="domain" description="Dystroglycan-type cadherin-like" evidence="1">
    <location>
        <begin position="522"/>
        <end position="612"/>
    </location>
</feature>
<dbReference type="Pfam" id="PF18962">
    <property type="entry name" value="Por_Secre_tail"/>
    <property type="match status" value="1"/>
</dbReference>
<dbReference type="SUPFAM" id="SSF49313">
    <property type="entry name" value="Cadherin-like"/>
    <property type="match status" value="4"/>
</dbReference>
<dbReference type="RefSeq" id="WP_124910709.1">
    <property type="nucleotide sequence ID" value="NZ_RQJP01000010.1"/>
</dbReference>
<dbReference type="Proteomes" id="UP000274271">
    <property type="component" value="Unassembled WGS sequence"/>
</dbReference>
<reference evidence="2 3" key="1">
    <citation type="submission" date="2018-11" db="EMBL/GenBank/DDBJ databases">
        <authorList>
            <person name="Zhou Z."/>
            <person name="Wang G."/>
        </authorList>
    </citation>
    <scope>NUCLEOTIDE SEQUENCE [LARGE SCALE GENOMIC DNA]</scope>
    <source>
        <strain evidence="2 3">KCTC42998</strain>
    </source>
</reference>
<dbReference type="InterPro" id="IPR026444">
    <property type="entry name" value="Secre_tail"/>
</dbReference>
<dbReference type="Gene3D" id="2.60.40.10">
    <property type="entry name" value="Immunoglobulins"/>
    <property type="match status" value="4"/>
</dbReference>
<sequence>PVPPAVSPLAAVVHTAFSSAPLPVFTDPEQSPLTYELTGLPSPLSFNASSRVVSGTPTTSGTFSLTYTATDQGGAKTPLVIALVVSPAPPANTAPVAPALSPLTATVNGAFTTTLPVFTDAQNDPLTYTLTGLPAPLSFNATTRVISGTPTTSGTFPLTYSASDGLLSQAVSIALTVNTGGTTPPAPAANYDGYLAKDLNCTTLSGWAWERAKGNAVVTIEFFQGASIATGQLLGTTAANIFRQDLLNAGKGNGEHGFDFAIPEALKDGQPRQIWARVQGSEFILKDAPKTLTCGSPGTPPPTNTAPVAPAVGPLTATVNVAFTASALPVFTDAENDPLTYTLTGLPGNLSFNASSRVISGTATVSGTFTLTYSATDNKHPAVSTTLTLTVNTGGGTTPPAPAANYDGYLAKDLNCTTLSGWAWERAKGNAVVTIEFFQGASIASGQLLGTTAANIFRQDLLNAGKGNGEHGFDFAIPEALKDGQPRQIWARVQGSEFILKDAPKTLTCGSPGTPPPANTAPVAPAVGPLTATVNVAFTASALPVFTDAENDPLTYSLTGLPAPLNFNPTTRVISGTPTASGTFTLTYSASDGPLSQAVTLTLTVNTGGTTPPPTSGGSGPGNYEGYLDIVNCSSIQGWIWDRNRPNTPITVEFVDGTSVVGSTDAGLFRPDLKTAGKGDGNHGYSFEVPVSLRDGKPHAISGRVPASGYTLKWSPKTLTCPSGSRQGVEQGGTQVRMELTVSPNPSRGRVEVSYEVAAGQWADLQVVDLLGRSLWQKALLGSGQPERQTIDLSGVAPAVYLLQLQTAKQIVTKRLLINR</sequence>
<dbReference type="EMBL" id="RQJP01000010">
    <property type="protein sequence ID" value="RRB09680.1"/>
    <property type="molecule type" value="Genomic_DNA"/>
</dbReference>
<dbReference type="GO" id="GO:0016020">
    <property type="term" value="C:membrane"/>
    <property type="evidence" value="ECO:0007669"/>
    <property type="project" value="InterPro"/>
</dbReference>
<protein>
    <submittedName>
        <fullName evidence="2">T9SS C-terminal target domain-containing protein</fullName>
    </submittedName>
</protein>
<dbReference type="Pfam" id="PF05345">
    <property type="entry name" value="He_PIG"/>
    <property type="match status" value="4"/>
</dbReference>
<dbReference type="InterPro" id="IPR013783">
    <property type="entry name" value="Ig-like_fold"/>
</dbReference>
<feature type="non-terminal residue" evidence="2">
    <location>
        <position position="1"/>
    </location>
</feature>
<gene>
    <name evidence="2" type="ORF">EHT87_31095</name>
</gene>
<name>A0A3P1C8N1_9BACT</name>
<feature type="domain" description="Dystroglycan-type cadherin-like" evidence="1">
    <location>
        <begin position="95"/>
        <end position="184"/>
    </location>
</feature>
<comment type="caution">
    <text evidence="2">The sequence shown here is derived from an EMBL/GenBank/DDBJ whole genome shotgun (WGS) entry which is preliminary data.</text>
</comment>
<evidence type="ECO:0000313" key="3">
    <source>
        <dbReference type="Proteomes" id="UP000274271"/>
    </source>
</evidence>